<dbReference type="RefSeq" id="WP_214563238.1">
    <property type="nucleotide sequence ID" value="NZ_JAHEWX010000015.1"/>
</dbReference>
<proteinExistence type="predicted"/>
<reference evidence="1" key="1">
    <citation type="submission" date="2021-05" db="EMBL/GenBank/DDBJ databases">
        <title>Whole genome sequence of Curtobacterium flaccumfaciens pv. flaccumfaciens strain CFBP 3417.</title>
        <authorList>
            <person name="Osdaghi E."/>
            <person name="Taghouti G."/>
            <person name="Portier P."/>
            <person name="Fazliarab A."/>
            <person name="Taghavi S.M."/>
            <person name="Briand M."/>
            <person name="Le-Saux M."/>
            <person name="Jacques M.-A."/>
        </authorList>
    </citation>
    <scope>NUCLEOTIDE SEQUENCE</scope>
    <source>
        <strain evidence="1">CFBP 3417</strain>
    </source>
</reference>
<evidence type="ECO:0000313" key="2">
    <source>
        <dbReference type="Proteomes" id="UP000709437"/>
    </source>
</evidence>
<dbReference type="EMBL" id="JAHEWX010000015">
    <property type="protein sequence ID" value="MBT1542444.1"/>
    <property type="molecule type" value="Genomic_DNA"/>
</dbReference>
<name>A0A9Q2W6Z3_9MICO</name>
<dbReference type="AlphaFoldDB" id="A0A9Q2W6Z3"/>
<gene>
    <name evidence="1" type="ORF">KK103_11780</name>
</gene>
<organism evidence="1 2">
    <name type="scientific">Curtobacterium flaccumfaciens pv. flaccumfaciens</name>
    <dbReference type="NCBI Taxonomy" id="138532"/>
    <lineage>
        <taxon>Bacteria</taxon>
        <taxon>Bacillati</taxon>
        <taxon>Actinomycetota</taxon>
        <taxon>Actinomycetes</taxon>
        <taxon>Micrococcales</taxon>
        <taxon>Microbacteriaceae</taxon>
        <taxon>Curtobacterium</taxon>
    </lineage>
</organism>
<accession>A0A9Q2W6Z3</accession>
<comment type="caution">
    <text evidence="1">The sequence shown here is derived from an EMBL/GenBank/DDBJ whole genome shotgun (WGS) entry which is preliminary data.</text>
</comment>
<protein>
    <submittedName>
        <fullName evidence="1">Uncharacterized protein</fullName>
    </submittedName>
</protein>
<sequence>MTDIQRARDVLAKWRKESSPGNWVAGGEGYRDLIWNPQHPNLHPALAAVEEGDMHLIVGTAGNPDLLDAIDNMLRWVTAFNTKYDVSREFGHYTASIAAAILAADERMSA</sequence>
<evidence type="ECO:0000313" key="1">
    <source>
        <dbReference type="EMBL" id="MBT1542444.1"/>
    </source>
</evidence>
<dbReference type="Proteomes" id="UP000709437">
    <property type="component" value="Unassembled WGS sequence"/>
</dbReference>